<dbReference type="STRING" id="1518501.CQ10_41450"/>
<evidence type="ECO:0000313" key="2">
    <source>
        <dbReference type="Proteomes" id="UP000051913"/>
    </source>
</evidence>
<dbReference type="Pfam" id="PF12059">
    <property type="entry name" value="DUF3540"/>
    <property type="match status" value="1"/>
</dbReference>
<dbReference type="RefSeq" id="WP_057853230.1">
    <property type="nucleotide sequence ID" value="NZ_LLXX01000153.1"/>
</dbReference>
<comment type="caution">
    <text evidence="1">The sequence shown here is derived from an EMBL/GenBank/DDBJ whole genome shotgun (WGS) entry which is preliminary data.</text>
</comment>
<evidence type="ECO:0000313" key="1">
    <source>
        <dbReference type="EMBL" id="KRR02096.1"/>
    </source>
</evidence>
<keyword evidence="2" id="KW-1185">Reference proteome</keyword>
<dbReference type="Proteomes" id="UP000051913">
    <property type="component" value="Unassembled WGS sequence"/>
</dbReference>
<organism evidence="1 2">
    <name type="scientific">Bradyrhizobium valentinum</name>
    <dbReference type="NCBI Taxonomy" id="1518501"/>
    <lineage>
        <taxon>Bacteria</taxon>
        <taxon>Pseudomonadati</taxon>
        <taxon>Pseudomonadota</taxon>
        <taxon>Alphaproteobacteria</taxon>
        <taxon>Hyphomicrobiales</taxon>
        <taxon>Nitrobacteraceae</taxon>
        <taxon>Bradyrhizobium</taxon>
    </lineage>
</organism>
<gene>
    <name evidence="1" type="ORF">CP49_04760</name>
</gene>
<reference evidence="1 2" key="1">
    <citation type="submission" date="2014-03" db="EMBL/GenBank/DDBJ databases">
        <title>Bradyrhizobium valentinum sp. nov., isolated from effective nodules of Lupinus mariae-josephae, a lupine endemic of basic-lime soils in Eastern Spain.</title>
        <authorList>
            <person name="Duran D."/>
            <person name="Rey L."/>
            <person name="Navarro A."/>
            <person name="Busquets A."/>
            <person name="Imperial J."/>
            <person name="Ruiz-Argueso T."/>
        </authorList>
    </citation>
    <scope>NUCLEOTIDE SEQUENCE [LARGE SCALE GENOMIC DNA]</scope>
    <source>
        <strain evidence="1 2">LmjM3</strain>
    </source>
</reference>
<dbReference type="EMBL" id="LLXX01000153">
    <property type="protein sequence ID" value="KRR02096.1"/>
    <property type="molecule type" value="Genomic_DNA"/>
</dbReference>
<dbReference type="InterPro" id="IPR021927">
    <property type="entry name" value="DUF3540"/>
</dbReference>
<accession>A0A0R3LB93</accession>
<dbReference type="OrthoDB" id="7677552at2"/>
<protein>
    <recommendedName>
        <fullName evidence="3">DUF3540 domain-containing protein</fullName>
    </recommendedName>
</protein>
<dbReference type="AlphaFoldDB" id="A0A0R3LB93"/>
<evidence type="ECO:0008006" key="3">
    <source>
        <dbReference type="Google" id="ProtNLM"/>
    </source>
</evidence>
<sequence length="218" mass="23350">MTMTIRATNIDILAMAERLLEPGHHTARVVSVSDDGTATEVEVAGARHTATVAVGCLVRPIPRDMVLLFANVEQAFVVTVLERAASNGGMVGLPGGRNMSIEGETITIAARQRISLRADSIDLQAKLFAVLANKGTWIGKLYTLVADRVRCSARIQEASAELLTVKAVERVAVIERIDSLQTETQAIRVTGIASEIAHSKVIAVSEDLRLDGKRVTVA</sequence>
<name>A0A0R3LB93_9BRAD</name>
<proteinExistence type="predicted"/>